<evidence type="ECO:0008006" key="4">
    <source>
        <dbReference type="Google" id="ProtNLM"/>
    </source>
</evidence>
<dbReference type="SUPFAM" id="SSF48452">
    <property type="entry name" value="TPR-like"/>
    <property type="match status" value="2"/>
</dbReference>
<protein>
    <recommendedName>
        <fullName evidence="4">Tetratricopeptide repeat protein</fullName>
    </recommendedName>
</protein>
<evidence type="ECO:0000313" key="2">
    <source>
        <dbReference type="EMBL" id="CAH0529104.1"/>
    </source>
</evidence>
<comment type="caution">
    <text evidence="2">The sequence shown here is derived from an EMBL/GenBank/DDBJ whole genome shotgun (WGS) entry which is preliminary data.</text>
</comment>
<reference evidence="2" key="1">
    <citation type="submission" date="2021-12" db="EMBL/GenBank/DDBJ databases">
        <authorList>
            <person name="Rodrigo-Torres L."/>
            <person name="Arahal R. D."/>
            <person name="Lucena T."/>
        </authorList>
    </citation>
    <scope>NUCLEOTIDE SEQUENCE</scope>
    <source>
        <strain evidence="2">CECT 8226</strain>
    </source>
</reference>
<name>A0ABM8ZLA6_9VIBR</name>
<sequence length="393" mass="45100">MIQKIGRIALYIGLLLTVSVSHAQQLSQYTARYVQKANELAQNEQLEQAIGQLLKVETKRAFDKAYVSRMLGILYWQQGNSKNAINYLSQAVKSGALQDDQAWMTEKMLADLYLNAHKFQDAIKHYTALLSYVPEKQSQSEIWWRLAQSNYQLSQWKPVLSSIEHYKKHRGKMAQPQLSMQLGALLQLKRWKSSLPVLEALIELEPDNTAWWRQLTSLQLRLGRNKQALNTLALARLGNIELSDGDLRLLAQLYAQQKIPEQAALTLEQLDPNNQQQDLVIAKASYWQQAKEWQKATDSWLVAAKQQPKYYWEASQLMQQQRAFADSLKALSHLDPKQAKVALAKTQAYFKLGDVENALIEAKKADQYAANNGDIEQAKRWVTYLEVLRKQSQ</sequence>
<dbReference type="RefSeq" id="WP_237485906.1">
    <property type="nucleotide sequence ID" value="NZ_CAKLCM010000003.1"/>
</dbReference>
<accession>A0ABM8ZLA6</accession>
<dbReference type="EMBL" id="CAKLCM010000003">
    <property type="protein sequence ID" value="CAH0529104.1"/>
    <property type="molecule type" value="Genomic_DNA"/>
</dbReference>
<feature type="signal peptide" evidence="1">
    <location>
        <begin position="1"/>
        <end position="23"/>
    </location>
</feature>
<dbReference type="InterPro" id="IPR011990">
    <property type="entry name" value="TPR-like_helical_dom_sf"/>
</dbReference>
<feature type="chain" id="PRO_5046529946" description="Tetratricopeptide repeat protein" evidence="1">
    <location>
        <begin position="24"/>
        <end position="393"/>
    </location>
</feature>
<evidence type="ECO:0000256" key="1">
    <source>
        <dbReference type="SAM" id="SignalP"/>
    </source>
</evidence>
<keyword evidence="1" id="KW-0732">Signal</keyword>
<proteinExistence type="predicted"/>
<gene>
    <name evidence="2" type="ORF">VHP8226_03053</name>
</gene>
<dbReference type="Gene3D" id="1.25.40.10">
    <property type="entry name" value="Tetratricopeptide repeat domain"/>
    <property type="match status" value="2"/>
</dbReference>
<dbReference type="Proteomes" id="UP000838160">
    <property type="component" value="Unassembled WGS sequence"/>
</dbReference>
<evidence type="ECO:0000313" key="3">
    <source>
        <dbReference type="Proteomes" id="UP000838160"/>
    </source>
</evidence>
<keyword evidence="3" id="KW-1185">Reference proteome</keyword>
<dbReference type="Pfam" id="PF13432">
    <property type="entry name" value="TPR_16"/>
    <property type="match status" value="1"/>
</dbReference>
<organism evidence="2 3">
    <name type="scientific">Vibrio hippocampi</name>
    <dbReference type="NCBI Taxonomy" id="654686"/>
    <lineage>
        <taxon>Bacteria</taxon>
        <taxon>Pseudomonadati</taxon>
        <taxon>Pseudomonadota</taxon>
        <taxon>Gammaproteobacteria</taxon>
        <taxon>Vibrionales</taxon>
        <taxon>Vibrionaceae</taxon>
        <taxon>Vibrio</taxon>
    </lineage>
</organism>